<evidence type="ECO:0000256" key="2">
    <source>
        <dbReference type="RuleBase" id="RU003749"/>
    </source>
</evidence>
<name>A0ABU8TAJ7_9PSEU</name>
<evidence type="ECO:0000313" key="4">
    <source>
        <dbReference type="EMBL" id="MEJ8280962.1"/>
    </source>
</evidence>
<dbReference type="PROSITE" id="PS50801">
    <property type="entry name" value="STAS"/>
    <property type="match status" value="1"/>
</dbReference>
<dbReference type="RefSeq" id="WP_340292698.1">
    <property type="nucleotide sequence ID" value="NZ_JBBJUP010000015.1"/>
</dbReference>
<reference evidence="4 5" key="1">
    <citation type="submission" date="2024-03" db="EMBL/GenBank/DDBJ databases">
        <title>Draft genome sequence of Pseudonocardia sp. DW16-2.</title>
        <authorList>
            <person name="Duangmal K."/>
        </authorList>
    </citation>
    <scope>NUCLEOTIDE SEQUENCE [LARGE SCALE GENOMIC DNA]</scope>
    <source>
        <strain evidence="4 5">DW16-2</strain>
    </source>
</reference>
<organism evidence="4 5">
    <name type="scientific">Pseudonocardia spirodelae</name>
    <dbReference type="NCBI Taxonomy" id="3133431"/>
    <lineage>
        <taxon>Bacteria</taxon>
        <taxon>Bacillati</taxon>
        <taxon>Actinomycetota</taxon>
        <taxon>Actinomycetes</taxon>
        <taxon>Pseudonocardiales</taxon>
        <taxon>Pseudonocardiaceae</taxon>
        <taxon>Pseudonocardia</taxon>
    </lineage>
</organism>
<accession>A0ABU8TAJ7</accession>
<dbReference type="Pfam" id="PF01740">
    <property type="entry name" value="STAS"/>
    <property type="match status" value="1"/>
</dbReference>
<dbReference type="InterPro" id="IPR002645">
    <property type="entry name" value="STAS_dom"/>
</dbReference>
<keyword evidence="5" id="KW-1185">Reference proteome</keyword>
<dbReference type="SUPFAM" id="SSF52091">
    <property type="entry name" value="SpoIIaa-like"/>
    <property type="match status" value="1"/>
</dbReference>
<comment type="caution">
    <text evidence="4">The sequence shown here is derived from an EMBL/GenBank/DDBJ whole genome shotgun (WGS) entry which is preliminary data.</text>
</comment>
<dbReference type="PANTHER" id="PTHR33495:SF2">
    <property type="entry name" value="ANTI-SIGMA FACTOR ANTAGONIST TM_1081-RELATED"/>
    <property type="match status" value="1"/>
</dbReference>
<sequence>MTERTDGPGGVPGLSARTADGGGLAVEAVPHPAGPVALHVRGEIDAATAGFLADQVDAWCAAAPRIVLDLSAVRFLGSAGVAALLACRRSAVDAGVELELFCGVSRAVRRVLQVTGTLEHLAVIDPHPPGAPGDPPPVYPVPD</sequence>
<dbReference type="InterPro" id="IPR036513">
    <property type="entry name" value="STAS_dom_sf"/>
</dbReference>
<proteinExistence type="inferred from homology"/>
<evidence type="ECO:0000256" key="1">
    <source>
        <dbReference type="ARBA" id="ARBA00009013"/>
    </source>
</evidence>
<dbReference type="PANTHER" id="PTHR33495">
    <property type="entry name" value="ANTI-SIGMA FACTOR ANTAGONIST TM_1081-RELATED-RELATED"/>
    <property type="match status" value="1"/>
</dbReference>
<evidence type="ECO:0000313" key="5">
    <source>
        <dbReference type="Proteomes" id="UP001364211"/>
    </source>
</evidence>
<dbReference type="CDD" id="cd07043">
    <property type="entry name" value="STAS_anti-anti-sigma_factors"/>
    <property type="match status" value="1"/>
</dbReference>
<feature type="domain" description="STAS" evidence="3">
    <location>
        <begin position="25"/>
        <end position="121"/>
    </location>
</feature>
<dbReference type="Gene3D" id="3.30.750.24">
    <property type="entry name" value="STAS domain"/>
    <property type="match status" value="1"/>
</dbReference>
<protein>
    <recommendedName>
        <fullName evidence="2">Anti-sigma factor antagonist</fullName>
    </recommendedName>
</protein>
<dbReference type="InterPro" id="IPR003658">
    <property type="entry name" value="Anti-sigma_ant"/>
</dbReference>
<dbReference type="Proteomes" id="UP001364211">
    <property type="component" value="Unassembled WGS sequence"/>
</dbReference>
<evidence type="ECO:0000259" key="3">
    <source>
        <dbReference type="PROSITE" id="PS50801"/>
    </source>
</evidence>
<dbReference type="NCBIfam" id="TIGR00377">
    <property type="entry name" value="ant_ant_sig"/>
    <property type="match status" value="1"/>
</dbReference>
<dbReference type="EMBL" id="JBBJUP010000015">
    <property type="protein sequence ID" value="MEJ8280962.1"/>
    <property type="molecule type" value="Genomic_DNA"/>
</dbReference>
<comment type="similarity">
    <text evidence="1 2">Belongs to the anti-sigma-factor antagonist family.</text>
</comment>
<gene>
    <name evidence="4" type="ORF">WJX68_18620</name>
</gene>